<accession>W6MQQ8</accession>
<dbReference type="Pfam" id="PF12689">
    <property type="entry name" value="Acid_PPase"/>
    <property type="match status" value="1"/>
</dbReference>
<evidence type="ECO:0000313" key="1">
    <source>
        <dbReference type="EMBL" id="CDK28996.1"/>
    </source>
</evidence>
<proteinExistence type="predicted"/>
<dbReference type="Proteomes" id="UP000019384">
    <property type="component" value="Unassembled WGS sequence"/>
</dbReference>
<dbReference type="GO" id="GO:0030946">
    <property type="term" value="F:protein tyrosine phosphatase activity, metal-dependent"/>
    <property type="evidence" value="ECO:0007669"/>
    <property type="project" value="EnsemblFungi"/>
</dbReference>
<dbReference type="InterPro" id="IPR023214">
    <property type="entry name" value="HAD_sf"/>
</dbReference>
<dbReference type="InterPro" id="IPR036412">
    <property type="entry name" value="HAD-like_sf"/>
</dbReference>
<dbReference type="InterPro" id="IPR010033">
    <property type="entry name" value="HAD_SF_ppase_IIIC"/>
</dbReference>
<dbReference type="RefSeq" id="XP_022460985.1">
    <property type="nucleotide sequence ID" value="XM_022606122.1"/>
</dbReference>
<keyword evidence="2" id="KW-1185">Reference proteome</keyword>
<dbReference type="SUPFAM" id="SSF56784">
    <property type="entry name" value="HAD-like"/>
    <property type="match status" value="1"/>
</dbReference>
<dbReference type="NCBIfam" id="TIGR01681">
    <property type="entry name" value="HAD-SF-IIIC"/>
    <property type="match status" value="1"/>
</dbReference>
<protein>
    <recommendedName>
        <fullName evidence="3">Magnesium-dependent phosphatase-1</fullName>
    </recommendedName>
</protein>
<dbReference type="STRING" id="1382522.W6MQQ8"/>
<sequence>MAKYPQAVVFDLDYTIWPCWCDTHLSPPLKLEKAGGTRERPLVVDSYGYKLQVYPDVPRILQELQDNGVQIYSASRTAAPRIARDLLSHFRIDGYFEDSEWGQGSKVRHLKRLAERNKIAFSEMCLFDDEMRNKDVERDLGVKFLHIPSERVGLTYEIFQRGMESWRKATK</sequence>
<dbReference type="AlphaFoldDB" id="W6MQQ8"/>
<dbReference type="GO" id="GO:0003993">
    <property type="term" value="F:acid phosphatase activity"/>
    <property type="evidence" value="ECO:0007669"/>
    <property type="project" value="EnsemblFungi"/>
</dbReference>
<name>W6MQQ8_9ASCO</name>
<dbReference type="Gene3D" id="3.40.50.1000">
    <property type="entry name" value="HAD superfamily/HAD-like"/>
    <property type="match status" value="1"/>
</dbReference>
<dbReference type="SFLD" id="SFLDG01129">
    <property type="entry name" value="C1.5:_HAD__Beta-PGM__Phosphata"/>
    <property type="match status" value="1"/>
</dbReference>
<reference evidence="1" key="2">
    <citation type="submission" date="2014-02" db="EMBL/GenBank/DDBJ databases">
        <title>Complete DNA sequence of /Kuraishia capsulata/ illustrates novel genomic features among budding yeasts (/Saccharomycotina/).</title>
        <authorList>
            <person name="Morales L."/>
            <person name="Noel B."/>
            <person name="Porcel B."/>
            <person name="Marcet-Houben M."/>
            <person name="Hullo M-F."/>
            <person name="Sacerdot C."/>
            <person name="Tekaia F."/>
            <person name="Leh-Louis V."/>
            <person name="Despons L."/>
            <person name="Khanna V."/>
            <person name="Aury J-M."/>
            <person name="Barbe V."/>
            <person name="Couloux A."/>
            <person name="Labadie K."/>
            <person name="Pelletier E."/>
            <person name="Souciet J-L."/>
            <person name="Boekhout T."/>
            <person name="Gabaldon T."/>
            <person name="Wincker P."/>
            <person name="Dujon B."/>
        </authorList>
    </citation>
    <scope>NUCLEOTIDE SEQUENCE</scope>
    <source>
        <strain evidence="1">CBS 1993</strain>
    </source>
</reference>
<dbReference type="GeneID" id="34522373"/>
<dbReference type="InterPro" id="IPR010036">
    <property type="entry name" value="MDP_1_eu_arc"/>
</dbReference>
<dbReference type="PANTHER" id="PTHR17901:SF14">
    <property type="entry name" value="MAGNESIUM-DEPENDENT PHOSPHATASE 1"/>
    <property type="match status" value="1"/>
</dbReference>
<dbReference type="PANTHER" id="PTHR17901">
    <property type="entry name" value="MAGNESIUM-DEPENDENT PHOSPHATASE 1 MDP1"/>
    <property type="match status" value="1"/>
</dbReference>
<evidence type="ECO:0000313" key="2">
    <source>
        <dbReference type="Proteomes" id="UP000019384"/>
    </source>
</evidence>
<dbReference type="SFLD" id="SFLDS00003">
    <property type="entry name" value="Haloacid_Dehalogenase"/>
    <property type="match status" value="1"/>
</dbReference>
<organism evidence="1 2">
    <name type="scientific">Kuraishia capsulata CBS 1993</name>
    <dbReference type="NCBI Taxonomy" id="1382522"/>
    <lineage>
        <taxon>Eukaryota</taxon>
        <taxon>Fungi</taxon>
        <taxon>Dikarya</taxon>
        <taxon>Ascomycota</taxon>
        <taxon>Saccharomycotina</taxon>
        <taxon>Pichiomycetes</taxon>
        <taxon>Pichiales</taxon>
        <taxon>Pichiaceae</taxon>
        <taxon>Kuraishia</taxon>
    </lineage>
</organism>
<reference evidence="1" key="1">
    <citation type="submission" date="2013-12" db="EMBL/GenBank/DDBJ databases">
        <authorList>
            <person name="Genoscope - CEA"/>
        </authorList>
    </citation>
    <scope>NUCLEOTIDE SEQUENCE</scope>
    <source>
        <strain evidence="1">CBS 1993</strain>
    </source>
</reference>
<dbReference type="EMBL" id="HG793130">
    <property type="protein sequence ID" value="CDK28996.1"/>
    <property type="molecule type" value="Genomic_DNA"/>
</dbReference>
<dbReference type="SFLD" id="SFLDG01131">
    <property type="entry name" value="C1.5.2:_MDP_Like"/>
    <property type="match status" value="1"/>
</dbReference>
<dbReference type="HOGENOM" id="CLU_071162_0_1_1"/>
<dbReference type="OrthoDB" id="2865258at2759"/>
<gene>
    <name evidence="1" type="ORF">KUCA_T00004982001</name>
</gene>
<dbReference type="NCBIfam" id="TIGR01685">
    <property type="entry name" value="MDP-1"/>
    <property type="match status" value="1"/>
</dbReference>
<evidence type="ECO:0008006" key="3">
    <source>
        <dbReference type="Google" id="ProtNLM"/>
    </source>
</evidence>